<keyword evidence="2" id="KW-0238">DNA-binding</keyword>
<evidence type="ECO:0000256" key="2">
    <source>
        <dbReference type="ARBA" id="ARBA00023125"/>
    </source>
</evidence>
<dbReference type="SMART" id="SM00895">
    <property type="entry name" value="FCD"/>
    <property type="match status" value="1"/>
</dbReference>
<sequence length="233" mass="25415">MRQGTRVYETLKEEIVSWRLAPGSLLTEVEIASRVGASRTPIREALARLVREGLVRPLPGRGLVVTEVSVEGVAELFQMREALEIYATRLAARNGSPEVFTDLHERLRVVAETPREEVGDLTAYYALSQEFDDAVAEATRNSYLRTALHELGGHQVRLRRLVRRTPDRAFDAAAEHMAICAAIREHDENGAARAVAEHIRISLDAILAALVEEVAGSVLLGADSATGSRAVGG</sequence>
<dbReference type="Proteomes" id="UP001165092">
    <property type="component" value="Unassembled WGS sequence"/>
</dbReference>
<dbReference type="AlphaFoldDB" id="A0A9W6P3W3"/>
<dbReference type="InterPro" id="IPR011711">
    <property type="entry name" value="GntR_C"/>
</dbReference>
<organism evidence="5 6">
    <name type="scientific">Nocardiopsis ansamitocini</name>
    <dbReference type="NCBI Taxonomy" id="1670832"/>
    <lineage>
        <taxon>Bacteria</taxon>
        <taxon>Bacillati</taxon>
        <taxon>Actinomycetota</taxon>
        <taxon>Actinomycetes</taxon>
        <taxon>Streptosporangiales</taxon>
        <taxon>Nocardiopsidaceae</taxon>
        <taxon>Nocardiopsis</taxon>
    </lineage>
</organism>
<dbReference type="InterPro" id="IPR036390">
    <property type="entry name" value="WH_DNA-bd_sf"/>
</dbReference>
<dbReference type="GO" id="GO:0003700">
    <property type="term" value="F:DNA-binding transcription factor activity"/>
    <property type="evidence" value="ECO:0007669"/>
    <property type="project" value="InterPro"/>
</dbReference>
<dbReference type="Pfam" id="PF00392">
    <property type="entry name" value="GntR"/>
    <property type="match status" value="1"/>
</dbReference>
<dbReference type="CDD" id="cd07377">
    <property type="entry name" value="WHTH_GntR"/>
    <property type="match status" value="1"/>
</dbReference>
<evidence type="ECO:0000256" key="3">
    <source>
        <dbReference type="ARBA" id="ARBA00023163"/>
    </source>
</evidence>
<dbReference type="InterPro" id="IPR008920">
    <property type="entry name" value="TF_FadR/GntR_C"/>
</dbReference>
<evidence type="ECO:0000313" key="5">
    <source>
        <dbReference type="EMBL" id="GLU46553.1"/>
    </source>
</evidence>
<comment type="caution">
    <text evidence="5">The sequence shown here is derived from an EMBL/GenBank/DDBJ whole genome shotgun (WGS) entry which is preliminary data.</text>
</comment>
<dbReference type="PRINTS" id="PR00035">
    <property type="entry name" value="HTHGNTR"/>
</dbReference>
<dbReference type="PANTHER" id="PTHR43537:SF49">
    <property type="entry name" value="TRANSCRIPTIONAL REGULATORY PROTEIN"/>
    <property type="match status" value="1"/>
</dbReference>
<feature type="domain" description="HTH gntR-type" evidence="4">
    <location>
        <begin position="1"/>
        <end position="68"/>
    </location>
</feature>
<dbReference type="InterPro" id="IPR036388">
    <property type="entry name" value="WH-like_DNA-bd_sf"/>
</dbReference>
<evidence type="ECO:0000259" key="4">
    <source>
        <dbReference type="PROSITE" id="PS50949"/>
    </source>
</evidence>
<name>A0A9W6P3W3_9ACTN</name>
<proteinExistence type="predicted"/>
<dbReference type="SMART" id="SM00345">
    <property type="entry name" value="HTH_GNTR"/>
    <property type="match status" value="1"/>
</dbReference>
<dbReference type="SUPFAM" id="SSF46785">
    <property type="entry name" value="Winged helix' DNA-binding domain"/>
    <property type="match status" value="1"/>
</dbReference>
<dbReference type="PROSITE" id="PS50949">
    <property type="entry name" value="HTH_GNTR"/>
    <property type="match status" value="1"/>
</dbReference>
<protein>
    <submittedName>
        <fullName evidence="5">GntR family transcriptional regulator</fullName>
    </submittedName>
</protein>
<keyword evidence="3" id="KW-0804">Transcription</keyword>
<dbReference type="Pfam" id="PF07729">
    <property type="entry name" value="FCD"/>
    <property type="match status" value="1"/>
</dbReference>
<dbReference type="RefSeq" id="WP_285757397.1">
    <property type="nucleotide sequence ID" value="NZ_BSQG01000001.1"/>
</dbReference>
<accession>A0A9W6P3W3</accession>
<dbReference type="EMBL" id="BSQG01000001">
    <property type="protein sequence ID" value="GLU46553.1"/>
    <property type="molecule type" value="Genomic_DNA"/>
</dbReference>
<dbReference type="InterPro" id="IPR000524">
    <property type="entry name" value="Tscrpt_reg_HTH_GntR"/>
</dbReference>
<evidence type="ECO:0000256" key="1">
    <source>
        <dbReference type="ARBA" id="ARBA00023015"/>
    </source>
</evidence>
<keyword evidence="1" id="KW-0805">Transcription regulation</keyword>
<dbReference type="SUPFAM" id="SSF48008">
    <property type="entry name" value="GntR ligand-binding domain-like"/>
    <property type="match status" value="1"/>
</dbReference>
<dbReference type="Gene3D" id="1.20.120.530">
    <property type="entry name" value="GntR ligand-binding domain-like"/>
    <property type="match status" value="1"/>
</dbReference>
<dbReference type="GO" id="GO:0003677">
    <property type="term" value="F:DNA binding"/>
    <property type="evidence" value="ECO:0007669"/>
    <property type="project" value="UniProtKB-KW"/>
</dbReference>
<keyword evidence="6" id="KW-1185">Reference proteome</keyword>
<dbReference type="PANTHER" id="PTHR43537">
    <property type="entry name" value="TRANSCRIPTIONAL REGULATOR, GNTR FAMILY"/>
    <property type="match status" value="1"/>
</dbReference>
<evidence type="ECO:0000313" key="6">
    <source>
        <dbReference type="Proteomes" id="UP001165092"/>
    </source>
</evidence>
<reference evidence="5" key="1">
    <citation type="submission" date="2023-02" db="EMBL/GenBank/DDBJ databases">
        <title>Nocardiopsis ansamitocini NBRC 112285.</title>
        <authorList>
            <person name="Ichikawa N."/>
            <person name="Sato H."/>
            <person name="Tonouchi N."/>
        </authorList>
    </citation>
    <scope>NUCLEOTIDE SEQUENCE</scope>
    <source>
        <strain evidence="5">NBRC 112285</strain>
    </source>
</reference>
<gene>
    <name evidence="5" type="ORF">Nans01_09040</name>
</gene>
<dbReference type="Gene3D" id="1.10.10.10">
    <property type="entry name" value="Winged helix-like DNA-binding domain superfamily/Winged helix DNA-binding domain"/>
    <property type="match status" value="1"/>
</dbReference>